<feature type="domain" description="DUF8167" evidence="3">
    <location>
        <begin position="7"/>
        <end position="103"/>
    </location>
</feature>
<name>A0A5D5AS79_9EURY</name>
<feature type="domain" description="DUF8167" evidence="5">
    <location>
        <begin position="218"/>
        <end position="314"/>
    </location>
</feature>
<dbReference type="InterPro" id="IPR058604">
    <property type="entry name" value="DUF8167_3rd"/>
</dbReference>
<dbReference type="EMBL" id="VTAW01000006">
    <property type="protein sequence ID" value="TYT62682.1"/>
    <property type="molecule type" value="Genomic_DNA"/>
</dbReference>
<gene>
    <name evidence="6" type="ORF">FYC77_06515</name>
</gene>
<dbReference type="AlphaFoldDB" id="A0A5D5AS79"/>
<evidence type="ECO:0000256" key="1">
    <source>
        <dbReference type="SAM" id="MobiDB-lite"/>
    </source>
</evidence>
<evidence type="ECO:0000313" key="7">
    <source>
        <dbReference type="Proteomes" id="UP000324104"/>
    </source>
</evidence>
<evidence type="ECO:0000259" key="3">
    <source>
        <dbReference type="Pfam" id="PF26501"/>
    </source>
</evidence>
<feature type="region of interest" description="Disordered" evidence="1">
    <location>
        <begin position="401"/>
        <end position="424"/>
    </location>
</feature>
<reference evidence="6 7" key="1">
    <citation type="submission" date="2019-08" db="EMBL/GenBank/DDBJ databases">
        <title>Archaea genome.</title>
        <authorList>
            <person name="Kajale S."/>
            <person name="Shouche Y."/>
            <person name="Deshpande N."/>
            <person name="Sharma A."/>
        </authorList>
    </citation>
    <scope>NUCLEOTIDE SEQUENCE [LARGE SCALE GENOMIC DNA]</scope>
    <source>
        <strain evidence="6 7">ESP3B_9</strain>
    </source>
</reference>
<sequence length="424" mass="44458">MFEVTTEIIVGVSFGFVVGIGPAITVGALGTIGEYLSREFSGRQSIAVALPLAAGNAYAVGLIAPPATAIRGHTPRLAAASIVVVTLALYANGHGSRIGSELPIGTAGRLVRGRSLSGDATEAIDASGQVSIQSTGGVRDLEGYPPLPPNLRRSLEDEVWRLPADLPRSELERRLETRLRTSYDLSAVSVSVDGRARATIAAAPPTSVAGSRIPEGWRAITIEALIPTGLYADETVVLSTDATDVEGIVLETHASIDAGPSERDAGEVSSTAADHPTGGSEGGRRRLTVAIPATDAEPVLGANRIHVTVPPDETTPTVEAFVRLGRAGHHVYRCQVGNVVASIDSETVDEDDITPLVAESDVANGGPDTRHRWIVDPDLDRLEDRADVFVVADSTTIHRLAGRSRRESDGPAGVRVSKEPAVKR</sequence>
<dbReference type="Pfam" id="PF26503">
    <property type="entry name" value="DUF8167_3rd"/>
    <property type="match status" value="1"/>
</dbReference>
<feature type="domain" description="DUF8167" evidence="4">
    <location>
        <begin position="130"/>
        <end position="204"/>
    </location>
</feature>
<dbReference type="Proteomes" id="UP000324104">
    <property type="component" value="Unassembled WGS sequence"/>
</dbReference>
<evidence type="ECO:0000259" key="4">
    <source>
        <dbReference type="Pfam" id="PF26502"/>
    </source>
</evidence>
<feature type="transmembrane region" description="Helical" evidence="2">
    <location>
        <begin position="45"/>
        <end position="64"/>
    </location>
</feature>
<evidence type="ECO:0000256" key="2">
    <source>
        <dbReference type="SAM" id="Phobius"/>
    </source>
</evidence>
<keyword evidence="2" id="KW-1133">Transmembrane helix</keyword>
<feature type="transmembrane region" description="Helical" evidence="2">
    <location>
        <begin position="12"/>
        <end position="33"/>
    </location>
</feature>
<keyword evidence="2" id="KW-0812">Transmembrane</keyword>
<organism evidence="6 7">
    <name type="scientific">Natrialba swarupiae</name>
    <dbReference type="NCBI Taxonomy" id="2448032"/>
    <lineage>
        <taxon>Archaea</taxon>
        <taxon>Methanobacteriati</taxon>
        <taxon>Methanobacteriota</taxon>
        <taxon>Stenosarchaea group</taxon>
        <taxon>Halobacteria</taxon>
        <taxon>Halobacteriales</taxon>
        <taxon>Natrialbaceae</taxon>
        <taxon>Natrialba</taxon>
    </lineage>
</organism>
<evidence type="ECO:0000313" key="6">
    <source>
        <dbReference type="EMBL" id="TYT62682.1"/>
    </source>
</evidence>
<protein>
    <submittedName>
        <fullName evidence="6">Polyphosphate polymerase domain-containing protein</fullName>
    </submittedName>
</protein>
<comment type="caution">
    <text evidence="6">The sequence shown here is derived from an EMBL/GenBank/DDBJ whole genome shotgun (WGS) entry which is preliminary data.</text>
</comment>
<proteinExistence type="predicted"/>
<keyword evidence="2" id="KW-0472">Membrane</keyword>
<dbReference type="Pfam" id="PF26502">
    <property type="entry name" value="DUF8167_2nd"/>
    <property type="match status" value="1"/>
</dbReference>
<accession>A0A5D5AS79</accession>
<dbReference type="Pfam" id="PF26501">
    <property type="entry name" value="DUF8167"/>
    <property type="match status" value="1"/>
</dbReference>
<dbReference type="InterPro" id="IPR058603">
    <property type="entry name" value="DUF8167_2nd"/>
</dbReference>
<feature type="region of interest" description="Disordered" evidence="1">
    <location>
        <begin position="253"/>
        <end position="284"/>
    </location>
</feature>
<evidence type="ECO:0000259" key="5">
    <source>
        <dbReference type="Pfam" id="PF26503"/>
    </source>
</evidence>
<dbReference type="InterPro" id="IPR058480">
    <property type="entry name" value="DUF8167_N"/>
</dbReference>
<keyword evidence="7" id="KW-1185">Reference proteome</keyword>
<dbReference type="RefSeq" id="WP_149080699.1">
    <property type="nucleotide sequence ID" value="NZ_VTAW01000006.1"/>
</dbReference>